<name>A0ABQ1WPK0_9BACT</name>
<dbReference type="Proteomes" id="UP000601361">
    <property type="component" value="Unassembled WGS sequence"/>
</dbReference>
<protein>
    <recommendedName>
        <fullName evidence="3">Lipocalin-like domain-containing protein</fullName>
    </recommendedName>
</protein>
<proteinExistence type="predicted"/>
<keyword evidence="2" id="KW-1185">Reference proteome</keyword>
<dbReference type="EMBL" id="BMGS01000004">
    <property type="protein sequence ID" value="GGG41116.1"/>
    <property type="molecule type" value="Genomic_DNA"/>
</dbReference>
<accession>A0ABQ1WPK0</accession>
<evidence type="ECO:0000313" key="2">
    <source>
        <dbReference type="Proteomes" id="UP000601361"/>
    </source>
</evidence>
<organism evidence="1 2">
    <name type="scientific">Hymenobacter glacieicola</name>
    <dbReference type="NCBI Taxonomy" id="1562124"/>
    <lineage>
        <taxon>Bacteria</taxon>
        <taxon>Pseudomonadati</taxon>
        <taxon>Bacteroidota</taxon>
        <taxon>Cytophagia</taxon>
        <taxon>Cytophagales</taxon>
        <taxon>Hymenobacteraceae</taxon>
        <taxon>Hymenobacter</taxon>
    </lineage>
</organism>
<evidence type="ECO:0000313" key="1">
    <source>
        <dbReference type="EMBL" id="GGG41116.1"/>
    </source>
</evidence>
<comment type="caution">
    <text evidence="1">The sequence shown here is derived from an EMBL/GenBank/DDBJ whole genome shotgun (WGS) entry which is preliminary data.</text>
</comment>
<evidence type="ECO:0008006" key="3">
    <source>
        <dbReference type="Google" id="ProtNLM"/>
    </source>
</evidence>
<gene>
    <name evidence="1" type="ORF">GCM10011378_16740</name>
</gene>
<reference evidence="2" key="1">
    <citation type="journal article" date="2019" name="Int. J. Syst. Evol. Microbiol.">
        <title>The Global Catalogue of Microorganisms (GCM) 10K type strain sequencing project: providing services to taxonomists for standard genome sequencing and annotation.</title>
        <authorList>
            <consortium name="The Broad Institute Genomics Platform"/>
            <consortium name="The Broad Institute Genome Sequencing Center for Infectious Disease"/>
            <person name="Wu L."/>
            <person name="Ma J."/>
        </authorList>
    </citation>
    <scope>NUCLEOTIDE SEQUENCE [LARGE SCALE GENOMIC DNA]</scope>
    <source>
        <strain evidence="2">CGMCC 1.12990</strain>
    </source>
</reference>
<sequence length="109" mass="12367">MAGRWDSQSVHITLYNKDGGVIYDEPNAAGQREAYLIFREDKSYDSITDDILSWSGTYSWHDSSLTLVNPIQGTMTFIIEILSPTELIILSDRRVGKEGGITRSKFIRH</sequence>